<dbReference type="Pfam" id="PF02653">
    <property type="entry name" value="BPD_transp_2"/>
    <property type="match status" value="1"/>
</dbReference>
<dbReference type="EnsemblBacteria" id="ABM79972">
    <property type="protein sequence ID" value="ABM79972"/>
    <property type="gene ID" value="Hbut_0097"/>
</dbReference>
<dbReference type="EMBL" id="CP000493">
    <property type="protein sequence ID" value="ABM79972.1"/>
    <property type="molecule type" value="Genomic_DNA"/>
</dbReference>
<dbReference type="KEGG" id="hbu:Hbut_0097"/>
<feature type="transmembrane region" description="Helical" evidence="6">
    <location>
        <begin position="21"/>
        <end position="42"/>
    </location>
</feature>
<reference evidence="7 8" key="1">
    <citation type="journal article" date="2007" name="Archaea">
        <title>The genome of Hyperthermus butylicus: a sulfur-reducing, peptide fermenting, neutrophilic Crenarchaeote growing up to 108 degrees C.</title>
        <authorList>
            <person name="Brugger K."/>
            <person name="Chen L."/>
            <person name="Stark M."/>
            <person name="Zibat A."/>
            <person name="Redder P."/>
            <person name="Ruepp A."/>
            <person name="Awayez M."/>
            <person name="She Q."/>
            <person name="Garrett R.A."/>
            <person name="Klenk H.P."/>
        </authorList>
    </citation>
    <scope>NUCLEOTIDE SEQUENCE [LARGE SCALE GENOMIC DNA]</scope>
    <source>
        <strain evidence="8">DSM 5456 / JCM 9403 / PLM1-5</strain>
    </source>
</reference>
<evidence type="ECO:0000313" key="8">
    <source>
        <dbReference type="Proteomes" id="UP000002593"/>
    </source>
</evidence>
<dbReference type="PANTHER" id="PTHR47089">
    <property type="entry name" value="ABC TRANSPORTER, PERMEASE PROTEIN"/>
    <property type="match status" value="1"/>
</dbReference>
<dbReference type="STRING" id="415426.Hbut_0097"/>
<organism evidence="7 8">
    <name type="scientific">Hyperthermus butylicus (strain DSM 5456 / JCM 9403 / PLM1-5)</name>
    <dbReference type="NCBI Taxonomy" id="415426"/>
    <lineage>
        <taxon>Archaea</taxon>
        <taxon>Thermoproteota</taxon>
        <taxon>Thermoprotei</taxon>
        <taxon>Desulfurococcales</taxon>
        <taxon>Pyrodictiaceae</taxon>
        <taxon>Hyperthermus</taxon>
    </lineage>
</organism>
<evidence type="ECO:0000256" key="2">
    <source>
        <dbReference type="ARBA" id="ARBA00022475"/>
    </source>
</evidence>
<evidence type="ECO:0000256" key="1">
    <source>
        <dbReference type="ARBA" id="ARBA00004651"/>
    </source>
</evidence>
<sequence>MRLELVEKAPWERGNPLLYGLAGLAAGMLVSIAVGALTPRGVGGVAAAFYKAFTNPNSYFDSLPYFVPIGLSAAGLALAYRAGFITIGSEGQVILGLTVTHGLLAYVLWDAPGLAGLVAALVLAAIVGGACGLLVGAMRAYLGTNETLISLMLNYVVVAIVNYLVSGPWKAGRFTMTVVLPEKFWVSGATAAAVAAAAIVVLDLVHRFTRLGVAIDAVGAARKAAETYGVDPRRTILAAAALSGAAAGLGGALYIVSIHTPLTTIGKGGLGYGYMGVLAAWLAGLRPLGALAAGMLLAVLYNMVSMLQLQGIPASLVYAFEAILVLSVLIATTLSRYKLVVRRND</sequence>
<keyword evidence="5 6" id="KW-0472">Membrane</keyword>
<feature type="transmembrane region" description="Helical" evidence="6">
    <location>
        <begin position="62"/>
        <end position="80"/>
    </location>
</feature>
<accession>A2BJ11</accession>
<keyword evidence="2" id="KW-1003">Cell membrane</keyword>
<feature type="transmembrane region" description="Helical" evidence="6">
    <location>
        <begin position="185"/>
        <end position="205"/>
    </location>
</feature>
<dbReference type="RefSeq" id="WP_011821289.1">
    <property type="nucleotide sequence ID" value="NC_008818.1"/>
</dbReference>
<name>A2BJ11_HYPBU</name>
<feature type="transmembrane region" description="Helical" evidence="6">
    <location>
        <begin position="147"/>
        <end position="165"/>
    </location>
</feature>
<feature type="transmembrane region" description="Helical" evidence="6">
    <location>
        <begin position="316"/>
        <end position="337"/>
    </location>
</feature>
<evidence type="ECO:0000256" key="4">
    <source>
        <dbReference type="ARBA" id="ARBA00022989"/>
    </source>
</evidence>
<evidence type="ECO:0000256" key="5">
    <source>
        <dbReference type="ARBA" id="ARBA00023136"/>
    </source>
</evidence>
<dbReference type="Proteomes" id="UP000002593">
    <property type="component" value="Chromosome"/>
</dbReference>
<dbReference type="OrthoDB" id="86231at2157"/>
<protein>
    <submittedName>
        <fullName evidence="7">ABC-type uncharacterized transport, permease</fullName>
    </submittedName>
</protein>
<feature type="transmembrane region" description="Helical" evidence="6">
    <location>
        <begin position="92"/>
        <end position="109"/>
    </location>
</feature>
<dbReference type="HOGENOM" id="CLU_040769_0_0_2"/>
<evidence type="ECO:0000256" key="3">
    <source>
        <dbReference type="ARBA" id="ARBA00022692"/>
    </source>
</evidence>
<keyword evidence="3 6" id="KW-0812">Transmembrane</keyword>
<dbReference type="PANTHER" id="PTHR47089:SF1">
    <property type="entry name" value="GUANOSINE ABC TRANSPORTER PERMEASE PROTEIN NUPP"/>
    <property type="match status" value="1"/>
</dbReference>
<dbReference type="GO" id="GO:0022857">
    <property type="term" value="F:transmembrane transporter activity"/>
    <property type="evidence" value="ECO:0007669"/>
    <property type="project" value="InterPro"/>
</dbReference>
<dbReference type="eggNOG" id="arCOG00259">
    <property type="taxonomic scope" value="Archaea"/>
</dbReference>
<gene>
    <name evidence="7" type="ordered locus">Hbut_0097</name>
</gene>
<feature type="transmembrane region" description="Helical" evidence="6">
    <location>
        <begin position="278"/>
        <end position="304"/>
    </location>
</feature>
<proteinExistence type="predicted"/>
<feature type="transmembrane region" description="Helical" evidence="6">
    <location>
        <begin position="115"/>
        <end position="135"/>
    </location>
</feature>
<dbReference type="CDD" id="cd06580">
    <property type="entry name" value="TM_PBP1_transp_TpRbsC_like"/>
    <property type="match status" value="1"/>
</dbReference>
<dbReference type="InterPro" id="IPR001851">
    <property type="entry name" value="ABC_transp_permease"/>
</dbReference>
<dbReference type="GeneID" id="4781324"/>
<comment type="subcellular location">
    <subcellularLocation>
        <location evidence="1">Cell membrane</location>
        <topology evidence="1">Multi-pass membrane protein</topology>
    </subcellularLocation>
</comment>
<evidence type="ECO:0000313" key="7">
    <source>
        <dbReference type="EMBL" id="ABM79972.1"/>
    </source>
</evidence>
<evidence type="ECO:0000256" key="6">
    <source>
        <dbReference type="SAM" id="Phobius"/>
    </source>
</evidence>
<keyword evidence="4 6" id="KW-1133">Transmembrane helix</keyword>
<dbReference type="GO" id="GO:0005886">
    <property type="term" value="C:plasma membrane"/>
    <property type="evidence" value="ECO:0007669"/>
    <property type="project" value="UniProtKB-SubCell"/>
</dbReference>
<dbReference type="AlphaFoldDB" id="A2BJ11"/>
<feature type="transmembrane region" description="Helical" evidence="6">
    <location>
        <begin position="236"/>
        <end position="258"/>
    </location>
</feature>
<keyword evidence="8" id="KW-1185">Reference proteome</keyword>